<feature type="region of interest" description="Disordered" evidence="12">
    <location>
        <begin position="69"/>
        <end position="122"/>
    </location>
</feature>
<feature type="domain" description="LIM zinc-binding" evidence="13">
    <location>
        <begin position="188"/>
        <end position="251"/>
    </location>
</feature>
<feature type="compositionally biased region" description="Basic and acidic residues" evidence="12">
    <location>
        <begin position="91"/>
        <end position="107"/>
    </location>
</feature>
<dbReference type="GO" id="GO:0030182">
    <property type="term" value="P:neuron differentiation"/>
    <property type="evidence" value="ECO:0007669"/>
    <property type="project" value="TreeGrafter"/>
</dbReference>
<feature type="compositionally biased region" description="Low complexity" evidence="12">
    <location>
        <begin position="483"/>
        <end position="492"/>
    </location>
</feature>
<evidence type="ECO:0000256" key="10">
    <source>
        <dbReference type="PROSITE-ProRule" id="PRU00125"/>
    </source>
</evidence>
<comment type="subcellular location">
    <subcellularLocation>
        <location evidence="1 9 11">Nucleus</location>
    </subcellularLocation>
</comment>
<dbReference type="PROSITE" id="PS50071">
    <property type="entry name" value="HOMEOBOX_2"/>
    <property type="match status" value="1"/>
</dbReference>
<evidence type="ECO:0000256" key="3">
    <source>
        <dbReference type="ARBA" id="ARBA00022737"/>
    </source>
</evidence>
<dbReference type="PROSITE" id="PS50023">
    <property type="entry name" value="LIM_DOMAIN_2"/>
    <property type="match status" value="2"/>
</dbReference>
<feature type="DNA-binding region" description="Homeobox" evidence="9">
    <location>
        <begin position="258"/>
        <end position="317"/>
    </location>
</feature>
<evidence type="ECO:0000256" key="1">
    <source>
        <dbReference type="ARBA" id="ARBA00004123"/>
    </source>
</evidence>
<dbReference type="InterPro" id="IPR009057">
    <property type="entry name" value="Homeodomain-like_sf"/>
</dbReference>
<keyword evidence="16" id="KW-1185">Reference proteome</keyword>
<evidence type="ECO:0000259" key="14">
    <source>
        <dbReference type="PROSITE" id="PS50071"/>
    </source>
</evidence>
<organism evidence="15 16">
    <name type="scientific">Ditylenchus destructor</name>
    <dbReference type="NCBI Taxonomy" id="166010"/>
    <lineage>
        <taxon>Eukaryota</taxon>
        <taxon>Metazoa</taxon>
        <taxon>Ecdysozoa</taxon>
        <taxon>Nematoda</taxon>
        <taxon>Chromadorea</taxon>
        <taxon>Rhabditida</taxon>
        <taxon>Tylenchina</taxon>
        <taxon>Tylenchomorpha</taxon>
        <taxon>Sphaerularioidea</taxon>
        <taxon>Anguinidae</taxon>
        <taxon>Anguininae</taxon>
        <taxon>Ditylenchus</taxon>
    </lineage>
</organism>
<feature type="region of interest" description="Disordered" evidence="12">
    <location>
        <begin position="315"/>
        <end position="380"/>
    </location>
</feature>
<accession>A0AAD4N278</accession>
<keyword evidence="5 10" id="KW-0440">LIM domain</keyword>
<dbReference type="Pfam" id="PF00046">
    <property type="entry name" value="Homeodomain"/>
    <property type="match status" value="1"/>
</dbReference>
<sequence length="594" mass="65126">MLINQLIIVSYNKCLISFATTLIIVRTSKPPCRTVGSGPTLRLRANVGQGCSTDTDGRIQSMVEILSNSATTNPSTSSAKDDQQPSGVTGEDSRTHSQADSPHREEVSGAVGPLASGSESGENCKLCVCTRCERPIRDKYLYKVLEDCYHEECLRCADCQQRFASNTCFSKQGHLYCKEHFLRRFGPKCSRCSNFISEKCVVRKANGHVYHVNCFQCVICKRELSTGDQFYLIPMDGRLVCRNDFENATKESEMDCGNKRPRTTISAKSLETLKQAYQASSKPARHIREQLAAQTGLDMRVVQVWFQNRRAKEKRLKKDAGRRWSNAASNNNVNGGGGGSNPSIGTNGNSCPGSAMFNRTIDSDSAGSNDESLTGRSPLYGNAAYMDTSSDLDMHSELSYDPNYMPDLPPPNGAANIGMLNPGMLPSLLHNHGQSLANQPGIDHPHPNQMPQNSNVYTEMSSLGAPPMCPPPQMGGLNPVTPPQQQHPHSQPATPLQMPQHHGQLTGHNAIGMHSILHSPPPPQGTSYMNHHQADQHHLAAQIAAAAQLAAHHQQQQLHHYHQQPFHHEHQHALMHAQLTNPMDSIAAAYSASQ</sequence>
<feature type="domain" description="Homeobox" evidence="14">
    <location>
        <begin position="256"/>
        <end position="316"/>
    </location>
</feature>
<reference evidence="15" key="1">
    <citation type="submission" date="2022-01" db="EMBL/GenBank/DDBJ databases">
        <title>Genome Sequence Resource for Two Populations of Ditylenchus destructor, the Migratory Endoparasitic Phytonematode.</title>
        <authorList>
            <person name="Zhang H."/>
            <person name="Lin R."/>
            <person name="Xie B."/>
        </authorList>
    </citation>
    <scope>NUCLEOTIDE SEQUENCE</scope>
    <source>
        <strain evidence="15">BazhouSP</strain>
    </source>
</reference>
<keyword evidence="2 10" id="KW-0479">Metal-binding</keyword>
<keyword evidence="4 10" id="KW-0862">Zinc</keyword>
<evidence type="ECO:0000256" key="7">
    <source>
        <dbReference type="ARBA" id="ARBA00023155"/>
    </source>
</evidence>
<name>A0AAD4N278_9BILA</name>
<feature type="region of interest" description="Disordered" evidence="12">
    <location>
        <begin position="475"/>
        <end position="502"/>
    </location>
</feature>
<dbReference type="SUPFAM" id="SSF57716">
    <property type="entry name" value="Glucocorticoid receptor-like (DNA-binding domain)"/>
    <property type="match status" value="1"/>
</dbReference>
<evidence type="ECO:0000256" key="6">
    <source>
        <dbReference type="ARBA" id="ARBA00023125"/>
    </source>
</evidence>
<dbReference type="SUPFAM" id="SSF46689">
    <property type="entry name" value="Homeodomain-like"/>
    <property type="match status" value="1"/>
</dbReference>
<evidence type="ECO:0000256" key="12">
    <source>
        <dbReference type="SAM" id="MobiDB-lite"/>
    </source>
</evidence>
<feature type="compositionally biased region" description="Low complexity" evidence="12">
    <location>
        <begin position="69"/>
        <end position="78"/>
    </location>
</feature>
<dbReference type="SMART" id="SM00132">
    <property type="entry name" value="LIM"/>
    <property type="match status" value="2"/>
</dbReference>
<protein>
    <submittedName>
        <fullName evidence="15">LIM domain-containing protein</fullName>
    </submittedName>
</protein>
<dbReference type="Gene3D" id="2.10.110.10">
    <property type="entry name" value="Cysteine Rich Protein"/>
    <property type="match status" value="2"/>
</dbReference>
<keyword evidence="8 9" id="KW-0539">Nucleus</keyword>
<proteinExistence type="predicted"/>
<dbReference type="InterPro" id="IPR001356">
    <property type="entry name" value="HD"/>
</dbReference>
<gene>
    <name evidence="15" type="ORF">DdX_09707</name>
</gene>
<dbReference type="GO" id="GO:0000977">
    <property type="term" value="F:RNA polymerase II transcription regulatory region sequence-specific DNA binding"/>
    <property type="evidence" value="ECO:0007669"/>
    <property type="project" value="TreeGrafter"/>
</dbReference>
<keyword evidence="6 9" id="KW-0238">DNA-binding</keyword>
<dbReference type="InterPro" id="IPR001781">
    <property type="entry name" value="Znf_LIM"/>
</dbReference>
<evidence type="ECO:0000313" key="16">
    <source>
        <dbReference type="Proteomes" id="UP001201812"/>
    </source>
</evidence>
<dbReference type="SMART" id="SM00389">
    <property type="entry name" value="HOX"/>
    <property type="match status" value="1"/>
</dbReference>
<dbReference type="GO" id="GO:0046872">
    <property type="term" value="F:metal ion binding"/>
    <property type="evidence" value="ECO:0007669"/>
    <property type="project" value="UniProtKB-KW"/>
</dbReference>
<dbReference type="GO" id="GO:0005634">
    <property type="term" value="C:nucleus"/>
    <property type="evidence" value="ECO:0007669"/>
    <property type="project" value="UniProtKB-SubCell"/>
</dbReference>
<evidence type="ECO:0000259" key="13">
    <source>
        <dbReference type="PROSITE" id="PS50023"/>
    </source>
</evidence>
<evidence type="ECO:0000256" key="8">
    <source>
        <dbReference type="ARBA" id="ARBA00023242"/>
    </source>
</evidence>
<dbReference type="Proteomes" id="UP001201812">
    <property type="component" value="Unassembled WGS sequence"/>
</dbReference>
<dbReference type="Pfam" id="PF00412">
    <property type="entry name" value="LIM"/>
    <property type="match status" value="2"/>
</dbReference>
<dbReference type="PROSITE" id="PS00478">
    <property type="entry name" value="LIM_DOMAIN_1"/>
    <property type="match status" value="1"/>
</dbReference>
<evidence type="ECO:0000256" key="9">
    <source>
        <dbReference type="PROSITE-ProRule" id="PRU00108"/>
    </source>
</evidence>
<feature type="domain" description="LIM zinc-binding" evidence="13">
    <location>
        <begin position="127"/>
        <end position="187"/>
    </location>
</feature>
<evidence type="ECO:0000256" key="2">
    <source>
        <dbReference type="ARBA" id="ARBA00022723"/>
    </source>
</evidence>
<dbReference type="EMBL" id="JAKKPZ010000019">
    <property type="protein sequence ID" value="KAI1712165.1"/>
    <property type="molecule type" value="Genomic_DNA"/>
</dbReference>
<comment type="caution">
    <text evidence="15">The sequence shown here is derived from an EMBL/GenBank/DDBJ whole genome shotgun (WGS) entry which is preliminary data.</text>
</comment>
<dbReference type="InterPro" id="IPR050453">
    <property type="entry name" value="LIM_Homeobox_TF"/>
</dbReference>
<dbReference type="FunFam" id="1.10.10.60:FF:000219">
    <property type="entry name" value="LIM/homeobox protein Lhx3"/>
    <property type="match status" value="1"/>
</dbReference>
<dbReference type="CDD" id="cd00086">
    <property type="entry name" value="homeodomain"/>
    <property type="match status" value="1"/>
</dbReference>
<dbReference type="PANTHER" id="PTHR24208:SF128">
    <property type="entry name" value="LIM3, ISOFORM G"/>
    <property type="match status" value="1"/>
</dbReference>
<evidence type="ECO:0000313" key="15">
    <source>
        <dbReference type="EMBL" id="KAI1712165.1"/>
    </source>
</evidence>
<dbReference type="CDD" id="cd08368">
    <property type="entry name" value="LIM"/>
    <property type="match status" value="1"/>
</dbReference>
<evidence type="ECO:0000256" key="11">
    <source>
        <dbReference type="RuleBase" id="RU000682"/>
    </source>
</evidence>
<dbReference type="PROSITE" id="PS00027">
    <property type="entry name" value="HOMEOBOX_1"/>
    <property type="match status" value="1"/>
</dbReference>
<feature type="compositionally biased region" description="Polar residues" evidence="12">
    <location>
        <begin position="363"/>
        <end position="375"/>
    </location>
</feature>
<dbReference type="AlphaFoldDB" id="A0AAD4N278"/>
<dbReference type="PANTHER" id="PTHR24208">
    <property type="entry name" value="LIM/HOMEOBOX PROTEIN LHX"/>
    <property type="match status" value="1"/>
</dbReference>
<dbReference type="Gene3D" id="1.10.10.60">
    <property type="entry name" value="Homeodomain-like"/>
    <property type="match status" value="1"/>
</dbReference>
<dbReference type="GO" id="GO:0000981">
    <property type="term" value="F:DNA-binding transcription factor activity, RNA polymerase II-specific"/>
    <property type="evidence" value="ECO:0007669"/>
    <property type="project" value="InterPro"/>
</dbReference>
<keyword evidence="3" id="KW-0677">Repeat</keyword>
<evidence type="ECO:0000256" key="5">
    <source>
        <dbReference type="ARBA" id="ARBA00023038"/>
    </source>
</evidence>
<keyword evidence="7 9" id="KW-0371">Homeobox</keyword>
<feature type="compositionally biased region" description="Low complexity" evidence="12">
    <location>
        <begin position="341"/>
        <end position="350"/>
    </location>
</feature>
<evidence type="ECO:0000256" key="4">
    <source>
        <dbReference type="ARBA" id="ARBA00022833"/>
    </source>
</evidence>
<dbReference type="InterPro" id="IPR017970">
    <property type="entry name" value="Homeobox_CS"/>
</dbReference>